<dbReference type="RefSeq" id="XP_014159168.1">
    <property type="nucleotide sequence ID" value="XM_014303693.1"/>
</dbReference>
<keyword evidence="3" id="KW-1185">Reference proteome</keyword>
<dbReference type="EMBL" id="KQ241712">
    <property type="protein sequence ID" value="KNC85266.1"/>
    <property type="molecule type" value="Genomic_DNA"/>
</dbReference>
<reference evidence="2 3" key="1">
    <citation type="submission" date="2011-02" db="EMBL/GenBank/DDBJ databases">
        <title>The Genome Sequence of Sphaeroforma arctica JP610.</title>
        <authorList>
            <consortium name="The Broad Institute Genome Sequencing Platform"/>
            <person name="Russ C."/>
            <person name="Cuomo C."/>
            <person name="Young S.K."/>
            <person name="Zeng Q."/>
            <person name="Gargeya S."/>
            <person name="Alvarado L."/>
            <person name="Berlin A."/>
            <person name="Chapman S.B."/>
            <person name="Chen Z."/>
            <person name="Freedman E."/>
            <person name="Gellesch M."/>
            <person name="Goldberg J."/>
            <person name="Griggs A."/>
            <person name="Gujja S."/>
            <person name="Heilman E."/>
            <person name="Heiman D."/>
            <person name="Howarth C."/>
            <person name="Mehta T."/>
            <person name="Neiman D."/>
            <person name="Pearson M."/>
            <person name="Roberts A."/>
            <person name="Saif S."/>
            <person name="Shea T."/>
            <person name="Shenoy N."/>
            <person name="Sisk P."/>
            <person name="Stolte C."/>
            <person name="Sykes S."/>
            <person name="White J."/>
            <person name="Yandava C."/>
            <person name="Burger G."/>
            <person name="Gray M.W."/>
            <person name="Holland P.W.H."/>
            <person name="King N."/>
            <person name="Lang F.B.F."/>
            <person name="Roger A.J."/>
            <person name="Ruiz-Trillo I."/>
            <person name="Haas B."/>
            <person name="Nusbaum C."/>
            <person name="Birren B."/>
        </authorList>
    </citation>
    <scope>NUCLEOTIDE SEQUENCE [LARGE SCALE GENOMIC DNA]</scope>
    <source>
        <strain evidence="2 3">JP610</strain>
    </source>
</reference>
<protein>
    <submittedName>
        <fullName evidence="2">Uncharacterized protein</fullName>
    </submittedName>
</protein>
<dbReference type="Proteomes" id="UP000054560">
    <property type="component" value="Unassembled WGS sequence"/>
</dbReference>
<accession>A0A0L0G8Q8</accession>
<proteinExistence type="predicted"/>
<feature type="region of interest" description="Disordered" evidence="1">
    <location>
        <begin position="143"/>
        <end position="225"/>
    </location>
</feature>
<evidence type="ECO:0000313" key="3">
    <source>
        <dbReference type="Proteomes" id="UP000054560"/>
    </source>
</evidence>
<organism evidence="2 3">
    <name type="scientific">Sphaeroforma arctica JP610</name>
    <dbReference type="NCBI Taxonomy" id="667725"/>
    <lineage>
        <taxon>Eukaryota</taxon>
        <taxon>Ichthyosporea</taxon>
        <taxon>Ichthyophonida</taxon>
        <taxon>Sphaeroforma</taxon>
    </lineage>
</organism>
<name>A0A0L0G8Q8_9EUKA</name>
<dbReference type="AlphaFoldDB" id="A0A0L0G8Q8"/>
<feature type="compositionally biased region" description="Basic and acidic residues" evidence="1">
    <location>
        <begin position="197"/>
        <end position="220"/>
    </location>
</feature>
<evidence type="ECO:0000256" key="1">
    <source>
        <dbReference type="SAM" id="MobiDB-lite"/>
    </source>
</evidence>
<dbReference type="GeneID" id="25903066"/>
<feature type="region of interest" description="Disordered" evidence="1">
    <location>
        <begin position="40"/>
        <end position="109"/>
    </location>
</feature>
<gene>
    <name evidence="2" type="ORF">SARC_02562</name>
</gene>
<evidence type="ECO:0000313" key="2">
    <source>
        <dbReference type="EMBL" id="KNC85266.1"/>
    </source>
</evidence>
<sequence length="337" mass="36417">MGTESLLGGSSSVPLLRSHLKAYQTGAENEAAPHRAAAFLADQRDAELNTPSDGGRTAASGASAVPEPATLSLPIGQQDPTATQPDSGTSGASRNGGDGQPTEAEKAQWAQFQQDEAMGQRIRTETEDGVSFKVIASVGNLQQSHQKNGNGQKADCGSDDHGGKGNKGGGGQQQPKQQQLQAQLNFLIGRARKIRTKDRNEDCSGNRRSYENYHTRDKNKVTPSPGSVAIGVRNWTMLNQVENDRIRGLVRTDITASGRTIVHRAHIAVSVGVISAEDGVKEVVSTPGRRNQRLSSTIRFVTRLIMQRKTSRVMAGQQAQLRRRNCVVSEMVRWFLL</sequence>
<feature type="compositionally biased region" description="Polar residues" evidence="1">
    <location>
        <begin position="78"/>
        <end position="93"/>
    </location>
</feature>